<name>A0A284QQY8_ARMOS</name>
<gene>
    <name evidence="1" type="ORF">ARMOST_02167</name>
</gene>
<sequence length="81" mass="8922">MRIKDVTLFSKIATIQQQVYPRPFSAPDKAACENHLGQICMRTEHMLGVLDEATVTEKSGGTIPREPLKVIALDAIPRTAC</sequence>
<evidence type="ECO:0000313" key="1">
    <source>
        <dbReference type="EMBL" id="SJK98892.1"/>
    </source>
</evidence>
<evidence type="ECO:0000313" key="2">
    <source>
        <dbReference type="Proteomes" id="UP000219338"/>
    </source>
</evidence>
<proteinExistence type="predicted"/>
<reference evidence="2" key="1">
    <citation type="journal article" date="2017" name="Nat. Ecol. Evol.">
        <title>Genome expansion and lineage-specific genetic innovations in the forest pathogenic fungi Armillaria.</title>
        <authorList>
            <person name="Sipos G."/>
            <person name="Prasanna A.N."/>
            <person name="Walter M.C."/>
            <person name="O'Connor E."/>
            <person name="Balint B."/>
            <person name="Krizsan K."/>
            <person name="Kiss B."/>
            <person name="Hess J."/>
            <person name="Varga T."/>
            <person name="Slot J."/>
            <person name="Riley R."/>
            <person name="Boka B."/>
            <person name="Rigling D."/>
            <person name="Barry K."/>
            <person name="Lee J."/>
            <person name="Mihaltcheva S."/>
            <person name="LaButti K."/>
            <person name="Lipzen A."/>
            <person name="Waldron R."/>
            <person name="Moloney N.M."/>
            <person name="Sperisen C."/>
            <person name="Kredics L."/>
            <person name="Vagvoelgyi C."/>
            <person name="Patrignani A."/>
            <person name="Fitzpatrick D."/>
            <person name="Nagy I."/>
            <person name="Doyle S."/>
            <person name="Anderson J.B."/>
            <person name="Grigoriev I.V."/>
            <person name="Gueldener U."/>
            <person name="Muensterkoetter M."/>
            <person name="Nagy L.G."/>
        </authorList>
    </citation>
    <scope>NUCLEOTIDE SEQUENCE [LARGE SCALE GENOMIC DNA]</scope>
    <source>
        <strain evidence="2">C18/9</strain>
    </source>
</reference>
<protein>
    <submittedName>
        <fullName evidence="1">Uncharacterized protein</fullName>
    </submittedName>
</protein>
<dbReference type="Proteomes" id="UP000219338">
    <property type="component" value="Unassembled WGS sequence"/>
</dbReference>
<dbReference type="EMBL" id="FUEG01000001">
    <property type="protein sequence ID" value="SJK98892.1"/>
    <property type="molecule type" value="Genomic_DNA"/>
</dbReference>
<organism evidence="1 2">
    <name type="scientific">Armillaria ostoyae</name>
    <name type="common">Armillaria root rot fungus</name>
    <dbReference type="NCBI Taxonomy" id="47428"/>
    <lineage>
        <taxon>Eukaryota</taxon>
        <taxon>Fungi</taxon>
        <taxon>Dikarya</taxon>
        <taxon>Basidiomycota</taxon>
        <taxon>Agaricomycotina</taxon>
        <taxon>Agaricomycetes</taxon>
        <taxon>Agaricomycetidae</taxon>
        <taxon>Agaricales</taxon>
        <taxon>Marasmiineae</taxon>
        <taxon>Physalacriaceae</taxon>
        <taxon>Armillaria</taxon>
    </lineage>
</organism>
<keyword evidence="2" id="KW-1185">Reference proteome</keyword>
<accession>A0A284QQY8</accession>
<dbReference type="AlphaFoldDB" id="A0A284QQY8"/>